<organism evidence="1">
    <name type="scientific">Virus NIOZ-UU157</name>
    <dbReference type="NCBI Taxonomy" id="2763269"/>
    <lineage>
        <taxon>Viruses</taxon>
    </lineage>
</organism>
<gene>
    <name evidence="1" type="ORF">NIOZUU157_00393</name>
</gene>
<reference evidence="1" key="1">
    <citation type="submission" date="2020-08" db="EMBL/GenBank/DDBJ databases">
        <title>Bridging the membrane lipid divide: bacteria of the FCB group superphylum have the potential to synthesize archaeal ether lipids.</title>
        <authorList>
            <person name="Villanueva L."/>
            <person name="von Meijenfeldt F.A.B."/>
            <person name="Westbye A.B."/>
            <person name="Yadav S."/>
            <person name="Hopmans E.C."/>
            <person name="Dutilh B.E."/>
            <person name="Sinninghe Damste J.S."/>
        </authorList>
    </citation>
    <scope>NUCLEOTIDE SEQUENCE</scope>
    <source>
        <strain evidence="1">NIOZ-UU157</strain>
    </source>
</reference>
<name>A0A7S9XFP4_9VIRU</name>
<evidence type="ECO:0000313" key="1">
    <source>
        <dbReference type="EMBL" id="QPI16494.1"/>
    </source>
</evidence>
<protein>
    <submittedName>
        <fullName evidence="1">Uncharacterized protein</fullName>
    </submittedName>
</protein>
<proteinExistence type="predicted"/>
<dbReference type="EMBL" id="MW030567">
    <property type="protein sequence ID" value="QPI16494.1"/>
    <property type="molecule type" value="Genomic_DNA"/>
</dbReference>
<accession>A0A7S9XFP4</accession>
<sequence>MGFKLGKERGLEATSGEIKTKLRFGRQPSGQESIPGTPIIPMPLEEGIMGEANMDGSIYVNELLDPNSAEYRQVINHEMRHATDMKIGKLAYDDDHVMYNGERFERQDINGVDSILVDGEWKEAGDTGFPWEDDANNGNH</sequence>